<organism evidence="2 3">
    <name type="scientific">Hymenobacter cellulosilyticus</name>
    <dbReference type="NCBI Taxonomy" id="2932248"/>
    <lineage>
        <taxon>Bacteria</taxon>
        <taxon>Pseudomonadati</taxon>
        <taxon>Bacteroidota</taxon>
        <taxon>Cytophagia</taxon>
        <taxon>Cytophagales</taxon>
        <taxon>Hymenobacteraceae</taxon>
        <taxon>Hymenobacter</taxon>
    </lineage>
</organism>
<evidence type="ECO:0000313" key="3">
    <source>
        <dbReference type="Proteomes" id="UP000831796"/>
    </source>
</evidence>
<sequence>MRPETSLPIVFPLGFVAFWLLMCWVVSLSGWRQLARYFPAGNYPRAVFHQSFWLQSATLRRPDAVLSGSRYGGVLRIQYGPEGLRLSVLPTFRFGHPPLLIPWSAIGVPQERRGTWGWEPTTLLP</sequence>
<protein>
    <submittedName>
        <fullName evidence="2">Uncharacterized protein</fullName>
    </submittedName>
</protein>
<accession>A0A8T9Q909</accession>
<reference evidence="2" key="1">
    <citation type="submission" date="2022-04" db="EMBL/GenBank/DDBJ databases">
        <title>Hymenobacter sp. isolated from the air.</title>
        <authorList>
            <person name="Won M."/>
            <person name="Lee C.-M."/>
            <person name="Woen H.-Y."/>
            <person name="Kwon S.-W."/>
        </authorList>
    </citation>
    <scope>NUCLEOTIDE SEQUENCE</scope>
    <source>
        <strain evidence="2">5116S-3</strain>
    </source>
</reference>
<keyword evidence="1" id="KW-0812">Transmembrane</keyword>
<name>A0A8T9Q909_9BACT</name>
<dbReference type="Proteomes" id="UP000831796">
    <property type="component" value="Chromosome"/>
</dbReference>
<evidence type="ECO:0000313" key="2">
    <source>
        <dbReference type="EMBL" id="UOQ72009.1"/>
    </source>
</evidence>
<dbReference type="KEGG" id="hcu:MUN79_26060"/>
<evidence type="ECO:0000256" key="1">
    <source>
        <dbReference type="SAM" id="Phobius"/>
    </source>
</evidence>
<dbReference type="AlphaFoldDB" id="A0A8T9Q909"/>
<keyword evidence="1" id="KW-0472">Membrane</keyword>
<dbReference type="RefSeq" id="WP_244675408.1">
    <property type="nucleotide sequence ID" value="NZ_CP095046.1"/>
</dbReference>
<gene>
    <name evidence="2" type="ORF">MUN79_26060</name>
</gene>
<keyword evidence="1" id="KW-1133">Transmembrane helix</keyword>
<dbReference type="EMBL" id="CP095046">
    <property type="protein sequence ID" value="UOQ72009.1"/>
    <property type="molecule type" value="Genomic_DNA"/>
</dbReference>
<feature type="transmembrane region" description="Helical" evidence="1">
    <location>
        <begin position="6"/>
        <end position="26"/>
    </location>
</feature>
<keyword evidence="3" id="KW-1185">Reference proteome</keyword>
<proteinExistence type="predicted"/>